<gene>
    <name evidence="3" type="primary">RE2_659</name>
    <name evidence="3" type="ORF">CK203_085613</name>
</gene>
<comment type="caution">
    <text evidence="3">The sequence shown here is derived from an EMBL/GenBank/DDBJ whole genome shotgun (WGS) entry which is preliminary data.</text>
</comment>
<dbReference type="CDD" id="cd09272">
    <property type="entry name" value="RNase_HI_RT_Ty1"/>
    <property type="match status" value="1"/>
</dbReference>
<feature type="region of interest" description="Disordered" evidence="1">
    <location>
        <begin position="232"/>
        <end position="252"/>
    </location>
</feature>
<dbReference type="SUPFAM" id="SSF56672">
    <property type="entry name" value="DNA/RNA polymerases"/>
    <property type="match status" value="1"/>
</dbReference>
<name>A0A438BWH3_VITVI</name>
<dbReference type="EMBL" id="QGNW01002602">
    <property type="protein sequence ID" value="RVW15351.1"/>
    <property type="molecule type" value="Genomic_DNA"/>
</dbReference>
<organism evidence="3 4">
    <name type="scientific">Vitis vinifera</name>
    <name type="common">Grape</name>
    <dbReference type="NCBI Taxonomy" id="29760"/>
    <lineage>
        <taxon>Eukaryota</taxon>
        <taxon>Viridiplantae</taxon>
        <taxon>Streptophyta</taxon>
        <taxon>Embryophyta</taxon>
        <taxon>Tracheophyta</taxon>
        <taxon>Spermatophyta</taxon>
        <taxon>Magnoliopsida</taxon>
        <taxon>eudicotyledons</taxon>
        <taxon>Gunneridae</taxon>
        <taxon>Pentapetalae</taxon>
        <taxon>rosids</taxon>
        <taxon>Vitales</taxon>
        <taxon>Vitaceae</taxon>
        <taxon>Viteae</taxon>
        <taxon>Vitis</taxon>
    </lineage>
</organism>
<evidence type="ECO:0000313" key="4">
    <source>
        <dbReference type="Proteomes" id="UP000288805"/>
    </source>
</evidence>
<dbReference type="InterPro" id="IPR043502">
    <property type="entry name" value="DNA/RNA_pol_sf"/>
</dbReference>
<sequence>MNMKNCNCFVDDDEFKVVDILLQIPHIIFEYESRLPLTWGFRRKRSAIDPSLSLAPTCANVSNPATPLSFFPNESDRKYKVVMKDPEDIAAYRKSIERQWVHIFLVGLDGYFEQVRGEILRKDPLPDLEECYALIRREADQSKTNHPKTDHNIDKSIFKCTHCNKTGHTKSHCFEIVEYPDWWDHNRDQRKKDSKKTSIAVVTEIKTEANVVEKASALVAATDYGDHMTFDSRQVSPLRPSSQKTVSTANGNTTPVIGEGSLTLTDTLNLDFVLVVPSLDYYLLMTWLCLMKTKDEVNLFKKFHKMIETQYNAKVRVLHSDNGGEYQSSDLQKYLEGHAKILISYWEEAITSVAYLINREAGELDMSGTTFEPSSNDHPEIEEVIEEGRDITIEPSPPSEQFGSEDVFIEIPNQSSFVEGVLNLEPDPFMKQLPHRHNRDGSIERFKTRLVAKGYTQTYGIDYIETFAPVAKINTVRVLLSLAANLDWPLQQFDVKDAFLHGELSEEVYMDLPPGCMVSEKQCQKETGMSGCQPVDTPIEEGLKLCVEPNQVSTNKGRYQRLVGRLMYLAHTRPDLAYALSVNAPGKGILFTKNVDHQSIKVYIDADWAGAVDDRRSTSGYFTFIGGYLSRHPIQLFCDTKAACDIAHNLVQHVEVDRFFIKEKLDDKIVELPKIRSKDQLADIFTKAAKEDLLKMVDGLTHQREFLKSMSLWIRLFLEFYFFKIVEARVESAEQVDLQQPLPLLLRHSTQTSALVPSTTGSDVVYLISGPDLSPSLDLNLNIALNFDSTQLKRVVASQARKKRLQIYKVKKPKDGPSPSILSFG</sequence>
<dbReference type="GO" id="GO:0003676">
    <property type="term" value="F:nucleic acid binding"/>
    <property type="evidence" value="ECO:0007669"/>
    <property type="project" value="InterPro"/>
</dbReference>
<dbReference type="PANTHER" id="PTHR11439">
    <property type="entry name" value="GAG-POL-RELATED RETROTRANSPOSON"/>
    <property type="match status" value="1"/>
</dbReference>
<evidence type="ECO:0000256" key="1">
    <source>
        <dbReference type="SAM" id="MobiDB-lite"/>
    </source>
</evidence>
<dbReference type="InterPro" id="IPR036397">
    <property type="entry name" value="RNaseH_sf"/>
</dbReference>
<dbReference type="InterPro" id="IPR012337">
    <property type="entry name" value="RNaseH-like_sf"/>
</dbReference>
<reference evidence="3 4" key="1">
    <citation type="journal article" date="2018" name="PLoS Genet.">
        <title>Population sequencing reveals clonal diversity and ancestral inbreeding in the grapevine cultivar Chardonnay.</title>
        <authorList>
            <person name="Roach M.J."/>
            <person name="Johnson D.L."/>
            <person name="Bohlmann J."/>
            <person name="van Vuuren H.J."/>
            <person name="Jones S.J."/>
            <person name="Pretorius I.S."/>
            <person name="Schmidt S.A."/>
            <person name="Borneman A.R."/>
        </authorList>
    </citation>
    <scope>NUCLEOTIDE SEQUENCE [LARGE SCALE GENOMIC DNA]</scope>
    <source>
        <strain evidence="4">cv. Chardonnay</strain>
        <tissue evidence="3">Leaf</tissue>
    </source>
</reference>
<dbReference type="Gene3D" id="3.30.420.10">
    <property type="entry name" value="Ribonuclease H-like superfamily/Ribonuclease H"/>
    <property type="match status" value="1"/>
</dbReference>
<evidence type="ECO:0000313" key="3">
    <source>
        <dbReference type="EMBL" id="RVW15351.1"/>
    </source>
</evidence>
<accession>A0A438BWH3</accession>
<dbReference type="AlphaFoldDB" id="A0A438BWH3"/>
<dbReference type="Proteomes" id="UP000288805">
    <property type="component" value="Unassembled WGS sequence"/>
</dbReference>
<proteinExistence type="predicted"/>
<dbReference type="InterPro" id="IPR013103">
    <property type="entry name" value="RVT_2"/>
</dbReference>
<dbReference type="Pfam" id="PF07727">
    <property type="entry name" value="RVT_2"/>
    <property type="match status" value="1"/>
</dbReference>
<protein>
    <submittedName>
        <fullName evidence="3">Retrovirus-related Pol polyprotein from transposon RE2</fullName>
    </submittedName>
</protein>
<dbReference type="SUPFAM" id="SSF53098">
    <property type="entry name" value="Ribonuclease H-like"/>
    <property type="match status" value="1"/>
</dbReference>
<evidence type="ECO:0000259" key="2">
    <source>
        <dbReference type="Pfam" id="PF07727"/>
    </source>
</evidence>
<feature type="domain" description="Reverse transcriptase Ty1/copia-type" evidence="2">
    <location>
        <begin position="441"/>
        <end position="525"/>
    </location>
</feature>
<dbReference type="PANTHER" id="PTHR11439:SF467">
    <property type="entry name" value="INTEGRASE CATALYTIC DOMAIN-CONTAINING PROTEIN"/>
    <property type="match status" value="1"/>
</dbReference>